<evidence type="ECO:0000256" key="1">
    <source>
        <dbReference type="SAM" id="MobiDB-lite"/>
    </source>
</evidence>
<feature type="region of interest" description="Disordered" evidence="1">
    <location>
        <begin position="213"/>
        <end position="243"/>
    </location>
</feature>
<reference evidence="2" key="1">
    <citation type="journal article" date="2018" name="Genome Res.">
        <title>The genomic architecture and molecular evolution of ant odorant receptors.</title>
        <authorList>
            <person name="McKenzie S.K."/>
            <person name="Kronauer D.J.C."/>
        </authorList>
    </citation>
    <scope>NUCLEOTIDE SEQUENCE [LARGE SCALE GENOMIC DNA]</scope>
    <source>
        <strain evidence="2">Clonal line C1</strain>
    </source>
</reference>
<evidence type="ECO:0000313" key="2">
    <source>
        <dbReference type="EMBL" id="RLU14957.1"/>
    </source>
</evidence>
<organism evidence="2">
    <name type="scientific">Ooceraea biroi</name>
    <name type="common">Clonal raider ant</name>
    <name type="synonym">Cerapachys biroi</name>
    <dbReference type="NCBI Taxonomy" id="2015173"/>
    <lineage>
        <taxon>Eukaryota</taxon>
        <taxon>Metazoa</taxon>
        <taxon>Ecdysozoa</taxon>
        <taxon>Arthropoda</taxon>
        <taxon>Hexapoda</taxon>
        <taxon>Insecta</taxon>
        <taxon>Pterygota</taxon>
        <taxon>Neoptera</taxon>
        <taxon>Endopterygota</taxon>
        <taxon>Hymenoptera</taxon>
        <taxon>Apocrita</taxon>
        <taxon>Aculeata</taxon>
        <taxon>Formicoidea</taxon>
        <taxon>Formicidae</taxon>
        <taxon>Dorylinae</taxon>
        <taxon>Ooceraea</taxon>
    </lineage>
</organism>
<dbReference type="AlphaFoldDB" id="A0A3L8D376"/>
<gene>
    <name evidence="2" type="ORF">DMN91_012844</name>
</gene>
<sequence length="243" mass="25890">MSKPVITAFDWVPWFARARVPQSHSRRSAVRTVLSAANIQRAGSDRRCPSAGSTGQQPAMGLGGCGSTNRARFEQGQLVLLNRGVRGVVEGWGCRSTWPNGWRARWGGSFWLPWAESGVVARARPASNASATRRSRHWPRANQGTQSNAVMTVCSYPCSRSGVRACGGLAAGRVLGGSRSSASLTRCRAAMGDRPSCGPNGSLHAVAVAPEHVGRGHDDTVAPAASALGDSRRRHRPRGMLQR</sequence>
<protein>
    <submittedName>
        <fullName evidence="2">Uncharacterized protein</fullName>
    </submittedName>
</protein>
<feature type="region of interest" description="Disordered" evidence="1">
    <location>
        <begin position="44"/>
        <end position="63"/>
    </location>
</feature>
<dbReference type="EMBL" id="QOIP01000014">
    <property type="protein sequence ID" value="RLU14957.1"/>
    <property type="molecule type" value="Genomic_DNA"/>
</dbReference>
<name>A0A3L8D376_OOCBI</name>
<dbReference type="Proteomes" id="UP000279307">
    <property type="component" value="Chromosome 14"/>
</dbReference>
<comment type="caution">
    <text evidence="2">The sequence shown here is derived from an EMBL/GenBank/DDBJ whole genome shotgun (WGS) entry which is preliminary data.</text>
</comment>
<proteinExistence type="predicted"/>
<reference evidence="2" key="2">
    <citation type="submission" date="2018-07" db="EMBL/GenBank/DDBJ databases">
        <authorList>
            <person name="Mckenzie S.K."/>
            <person name="Kronauer D.J.C."/>
        </authorList>
    </citation>
    <scope>NUCLEOTIDE SEQUENCE</scope>
    <source>
        <strain evidence="2">Clonal line C1</strain>
    </source>
</reference>
<feature type="compositionally biased region" description="Basic residues" evidence="1">
    <location>
        <begin position="232"/>
        <end position="243"/>
    </location>
</feature>
<accession>A0A3L8D376</accession>